<feature type="transmembrane region" description="Helical" evidence="7">
    <location>
        <begin position="334"/>
        <end position="353"/>
    </location>
</feature>
<dbReference type="OrthoDB" id="1650550at2"/>
<evidence type="ECO:0000313" key="9">
    <source>
        <dbReference type="EMBL" id="AQW21019.1"/>
    </source>
</evidence>
<proteinExistence type="predicted"/>
<evidence type="ECO:0000256" key="4">
    <source>
        <dbReference type="ARBA" id="ARBA00022692"/>
    </source>
</evidence>
<dbReference type="AlphaFoldDB" id="A0A1S6QHE9"/>
<dbReference type="InterPro" id="IPR011701">
    <property type="entry name" value="MFS"/>
</dbReference>
<dbReference type="InterPro" id="IPR036259">
    <property type="entry name" value="MFS_trans_sf"/>
</dbReference>
<dbReference type="InterPro" id="IPR020846">
    <property type="entry name" value="MFS_dom"/>
</dbReference>
<dbReference type="PANTHER" id="PTHR23517">
    <property type="entry name" value="RESISTANCE PROTEIN MDTM, PUTATIVE-RELATED-RELATED"/>
    <property type="match status" value="1"/>
</dbReference>
<accession>A0A1S6QHE9</accession>
<keyword evidence="4 7" id="KW-0812">Transmembrane</keyword>
<dbReference type="RefSeq" id="WP_035166372.1">
    <property type="nucleotide sequence ID" value="NZ_CP018906.1"/>
</dbReference>
<evidence type="ECO:0000256" key="5">
    <source>
        <dbReference type="ARBA" id="ARBA00022989"/>
    </source>
</evidence>
<evidence type="ECO:0000256" key="1">
    <source>
        <dbReference type="ARBA" id="ARBA00004651"/>
    </source>
</evidence>
<feature type="transmembrane region" description="Helical" evidence="7">
    <location>
        <begin position="247"/>
        <end position="265"/>
    </location>
</feature>
<evidence type="ECO:0000259" key="8">
    <source>
        <dbReference type="PROSITE" id="PS50850"/>
    </source>
</evidence>
<dbReference type="eggNOG" id="COG0738">
    <property type="taxonomic scope" value="Bacteria"/>
</dbReference>
<feature type="transmembrane region" description="Helical" evidence="7">
    <location>
        <begin position="144"/>
        <end position="163"/>
    </location>
</feature>
<gene>
    <name evidence="9" type="ORF">PL11_003340</name>
</gene>
<evidence type="ECO:0000256" key="6">
    <source>
        <dbReference type="ARBA" id="ARBA00023136"/>
    </source>
</evidence>
<dbReference type="Proteomes" id="UP000030361">
    <property type="component" value="Chromosome"/>
</dbReference>
<evidence type="ECO:0000256" key="7">
    <source>
        <dbReference type="SAM" id="Phobius"/>
    </source>
</evidence>
<reference evidence="9 10" key="1">
    <citation type="journal article" date="2015" name="Genome Announc.">
        <title>Genome Sequence of Lactobacillus curieae CCTCC M 2011381T, a Novel Producer of Gamma-aminobutyric Acid.</title>
        <authorList>
            <person name="Wang Y."/>
            <person name="Wang Y."/>
            <person name="Lang C."/>
            <person name="Wei D."/>
            <person name="Xu P."/>
            <person name="Xie J."/>
        </authorList>
    </citation>
    <scope>NUCLEOTIDE SEQUENCE [LARGE SCALE GENOMIC DNA]</scope>
    <source>
        <strain evidence="9 10">CCTCC M 2011381</strain>
    </source>
</reference>
<feature type="domain" description="Major facilitator superfamily (MFS) profile" evidence="8">
    <location>
        <begin position="13"/>
        <end position="387"/>
    </location>
</feature>
<feature type="transmembrane region" description="Helical" evidence="7">
    <location>
        <begin position="55"/>
        <end position="72"/>
    </location>
</feature>
<comment type="subcellular location">
    <subcellularLocation>
        <location evidence="1">Cell membrane</location>
        <topology evidence="1">Multi-pass membrane protein</topology>
    </subcellularLocation>
</comment>
<organism evidence="9 10">
    <name type="scientific">Lentilactobacillus curieae</name>
    <dbReference type="NCBI Taxonomy" id="1138822"/>
    <lineage>
        <taxon>Bacteria</taxon>
        <taxon>Bacillati</taxon>
        <taxon>Bacillota</taxon>
        <taxon>Bacilli</taxon>
        <taxon>Lactobacillales</taxon>
        <taxon>Lactobacillaceae</taxon>
        <taxon>Lentilactobacillus</taxon>
    </lineage>
</organism>
<protein>
    <submittedName>
        <fullName evidence="9">MFS transporter</fullName>
    </submittedName>
</protein>
<dbReference type="GO" id="GO:0005886">
    <property type="term" value="C:plasma membrane"/>
    <property type="evidence" value="ECO:0007669"/>
    <property type="project" value="UniProtKB-SubCell"/>
</dbReference>
<dbReference type="PROSITE" id="PS50850">
    <property type="entry name" value="MFS"/>
    <property type="match status" value="1"/>
</dbReference>
<evidence type="ECO:0000256" key="2">
    <source>
        <dbReference type="ARBA" id="ARBA00022448"/>
    </source>
</evidence>
<dbReference type="Pfam" id="PF07690">
    <property type="entry name" value="MFS_1"/>
    <property type="match status" value="2"/>
</dbReference>
<feature type="transmembrane region" description="Helical" evidence="7">
    <location>
        <begin position="169"/>
        <end position="186"/>
    </location>
</feature>
<evidence type="ECO:0000256" key="3">
    <source>
        <dbReference type="ARBA" id="ARBA00022475"/>
    </source>
</evidence>
<dbReference type="KEGG" id="lcu:PL11_003340"/>
<keyword evidence="2" id="KW-0813">Transport</keyword>
<keyword evidence="10" id="KW-1185">Reference proteome</keyword>
<feature type="transmembrane region" description="Helical" evidence="7">
    <location>
        <begin position="297"/>
        <end position="322"/>
    </location>
</feature>
<name>A0A1S6QHE9_9LACO</name>
<feature type="transmembrane region" description="Helical" evidence="7">
    <location>
        <begin position="272"/>
        <end position="291"/>
    </location>
</feature>
<dbReference type="Gene3D" id="1.20.1250.20">
    <property type="entry name" value="MFS general substrate transporter like domains"/>
    <property type="match status" value="1"/>
</dbReference>
<dbReference type="GO" id="GO:0022857">
    <property type="term" value="F:transmembrane transporter activity"/>
    <property type="evidence" value="ECO:0007669"/>
    <property type="project" value="InterPro"/>
</dbReference>
<feature type="transmembrane region" description="Helical" evidence="7">
    <location>
        <begin position="111"/>
        <end position="132"/>
    </location>
</feature>
<dbReference type="PANTHER" id="PTHR23517:SF2">
    <property type="entry name" value="MULTIDRUG RESISTANCE PROTEIN MDTH"/>
    <property type="match status" value="1"/>
</dbReference>
<keyword evidence="5 7" id="KW-1133">Transmembrane helix</keyword>
<keyword evidence="3" id="KW-1003">Cell membrane</keyword>
<dbReference type="SUPFAM" id="SSF103473">
    <property type="entry name" value="MFS general substrate transporter"/>
    <property type="match status" value="1"/>
</dbReference>
<feature type="transmembrane region" description="Helical" evidence="7">
    <location>
        <begin position="365"/>
        <end position="386"/>
    </location>
</feature>
<feature type="transmembrane region" description="Helical" evidence="7">
    <location>
        <begin position="84"/>
        <end position="105"/>
    </location>
</feature>
<evidence type="ECO:0000313" key="10">
    <source>
        <dbReference type="Proteomes" id="UP000030361"/>
    </source>
</evidence>
<feature type="transmembrane region" description="Helical" evidence="7">
    <location>
        <begin position="207"/>
        <end position="227"/>
    </location>
</feature>
<dbReference type="InterPro" id="IPR050171">
    <property type="entry name" value="MFS_Transporters"/>
</dbReference>
<sequence>MQREKESSKLFDPKSLGILSLSLLTMATGIVSPAIPAIAKQYPAVSQSLVDQVSTIPSFLMALFILISGWIVRKIGTKKTVIIGLWLIIASTVLSLIAPNIYVLLAARALLGAGIGMYNSLAVSLITVSYQGDKQSQLLGWQNAFQGIGALGGSLLVSVLLLIHWRASFIIYFIAIYILFVYQKNVPEIAVTGTAAEDNASAPQKTNWMTVIAAGIVTFVLMAAYMISVVKIPTYLIQNNIGSASTSSLLIGAISLLIIFAGIVYGNLYKRLGYGVLIIASFLMLAAYALLAFSHTLITSALATILIGVAFGFFVPFTFGAASNAADISQSDNVTKFMMIMNNLANFAAPFLAASISGNSSSTNAVFSGGTIVLTVAFILILLVGVKELAHIRNHSLSR</sequence>
<keyword evidence="6 7" id="KW-0472">Membrane</keyword>
<dbReference type="EMBL" id="CP018906">
    <property type="protein sequence ID" value="AQW21019.1"/>
    <property type="molecule type" value="Genomic_DNA"/>
</dbReference>